<organism evidence="3 4">
    <name type="scientific">Embleya scabrispora</name>
    <dbReference type="NCBI Taxonomy" id="159449"/>
    <lineage>
        <taxon>Bacteria</taxon>
        <taxon>Bacillati</taxon>
        <taxon>Actinomycetota</taxon>
        <taxon>Actinomycetes</taxon>
        <taxon>Kitasatosporales</taxon>
        <taxon>Streptomycetaceae</taxon>
        <taxon>Embleya</taxon>
    </lineage>
</organism>
<comment type="caution">
    <text evidence="3">The sequence shown here is derived from an EMBL/GenBank/DDBJ whole genome shotgun (WGS) entry which is preliminary data.</text>
</comment>
<feature type="transmembrane region" description="Helical" evidence="2">
    <location>
        <begin position="141"/>
        <end position="166"/>
    </location>
</feature>
<protein>
    <recommendedName>
        <fullName evidence="5">ABC transporter permease</fullName>
    </recommendedName>
</protein>
<accession>A0A1T3P014</accession>
<feature type="region of interest" description="Disordered" evidence="1">
    <location>
        <begin position="1"/>
        <end position="23"/>
    </location>
</feature>
<evidence type="ECO:0000256" key="2">
    <source>
        <dbReference type="SAM" id="Phobius"/>
    </source>
</evidence>
<feature type="transmembrane region" description="Helical" evidence="2">
    <location>
        <begin position="178"/>
        <end position="201"/>
    </location>
</feature>
<dbReference type="Proteomes" id="UP000190037">
    <property type="component" value="Unassembled WGS sequence"/>
</dbReference>
<keyword evidence="2" id="KW-0812">Transmembrane</keyword>
<keyword evidence="4" id="KW-1185">Reference proteome</keyword>
<evidence type="ECO:0008006" key="5">
    <source>
        <dbReference type="Google" id="ProtNLM"/>
    </source>
</evidence>
<feature type="transmembrane region" description="Helical" evidence="2">
    <location>
        <begin position="258"/>
        <end position="277"/>
    </location>
</feature>
<keyword evidence="2" id="KW-1133">Transmembrane helix</keyword>
<gene>
    <name evidence="3" type="ORF">B4N89_17225</name>
</gene>
<feature type="transmembrane region" description="Helical" evidence="2">
    <location>
        <begin position="50"/>
        <end position="68"/>
    </location>
</feature>
<evidence type="ECO:0000313" key="3">
    <source>
        <dbReference type="EMBL" id="OPC82448.1"/>
    </source>
</evidence>
<dbReference type="RefSeq" id="WP_078976713.1">
    <property type="nucleotide sequence ID" value="NZ_MWQN01000001.1"/>
</dbReference>
<dbReference type="EMBL" id="MWQN01000001">
    <property type="protein sequence ID" value="OPC82448.1"/>
    <property type="molecule type" value="Genomic_DNA"/>
</dbReference>
<keyword evidence="2" id="KW-0472">Membrane</keyword>
<evidence type="ECO:0000313" key="4">
    <source>
        <dbReference type="Proteomes" id="UP000190037"/>
    </source>
</evidence>
<reference evidence="3 4" key="1">
    <citation type="submission" date="2017-03" db="EMBL/GenBank/DDBJ databases">
        <title>Draft genome sequence of Streptomyces scabrisporus NF3, endophyte isolated from Amphipterygium adstringens.</title>
        <authorList>
            <person name="Vazquez M."/>
            <person name="Ceapa C.D."/>
            <person name="Rodriguez Luna D."/>
            <person name="Sanchez Esquivel S."/>
        </authorList>
    </citation>
    <scope>NUCLEOTIDE SEQUENCE [LARGE SCALE GENOMIC DNA]</scope>
    <source>
        <strain evidence="3 4">NF3</strain>
    </source>
</reference>
<sequence>MTRSGAVQAPAPSAPTAPTVVAAPDRVPRGPRRLGLWRLEWLRLTRTRRWLLLLVAFPGVGLVGPVFARHRDQILEALRIEGVPPATGMRADSGMAVYVYGSAQVGLLVGLALMASALAVDHRAGLAAFHRTRMHHARDLVLPRYTVTLTAVAIAYVLGMLIAWAQVHWMFGSLSARLVLYGAFYGLMGTVVQLSVVAGMAALLRRPVAIFGAGLLVVSLMPLASLWRPLRSWQPTELGTAPIELLRGHSAGEYTDNLVTALLISGLCVWFAVWRIGRREM</sequence>
<dbReference type="STRING" id="159449.B4N89_17225"/>
<name>A0A1T3P014_9ACTN</name>
<evidence type="ECO:0000256" key="1">
    <source>
        <dbReference type="SAM" id="MobiDB-lite"/>
    </source>
</evidence>
<feature type="transmembrane region" description="Helical" evidence="2">
    <location>
        <begin position="97"/>
        <end position="120"/>
    </location>
</feature>
<dbReference type="OrthoDB" id="4350375at2"/>
<proteinExistence type="predicted"/>
<feature type="transmembrane region" description="Helical" evidence="2">
    <location>
        <begin position="208"/>
        <end position="227"/>
    </location>
</feature>
<dbReference type="AlphaFoldDB" id="A0A1T3P014"/>